<evidence type="ECO:0000313" key="3">
    <source>
        <dbReference type="Proteomes" id="UP000287033"/>
    </source>
</evidence>
<dbReference type="AlphaFoldDB" id="A0A401SJH9"/>
<sequence>MAPVSRSSRSLPPPLPHFHRDEIICVKRSANARGRDCRRVTSDQSRAPRSPAWERLGEETRSWKPNSAKLPLPTEGTVVLAVSIPRKRSRASASSL</sequence>
<comment type="caution">
    <text evidence="2">The sequence shown here is derived from an EMBL/GenBank/DDBJ whole genome shotgun (WGS) entry which is preliminary data.</text>
</comment>
<dbReference type="Proteomes" id="UP000287033">
    <property type="component" value="Unassembled WGS sequence"/>
</dbReference>
<evidence type="ECO:0000256" key="1">
    <source>
        <dbReference type="SAM" id="MobiDB-lite"/>
    </source>
</evidence>
<accession>A0A401SJH9</accession>
<evidence type="ECO:0000313" key="2">
    <source>
        <dbReference type="EMBL" id="GCC30495.1"/>
    </source>
</evidence>
<keyword evidence="3" id="KW-1185">Reference proteome</keyword>
<name>A0A401SJH9_CHIPU</name>
<gene>
    <name evidence="2" type="ORF">chiPu_0008946</name>
</gene>
<protein>
    <submittedName>
        <fullName evidence="2">Uncharacterized protein</fullName>
    </submittedName>
</protein>
<organism evidence="2 3">
    <name type="scientific">Chiloscyllium punctatum</name>
    <name type="common">Brownbanded bambooshark</name>
    <name type="synonym">Hemiscyllium punctatum</name>
    <dbReference type="NCBI Taxonomy" id="137246"/>
    <lineage>
        <taxon>Eukaryota</taxon>
        <taxon>Metazoa</taxon>
        <taxon>Chordata</taxon>
        <taxon>Craniata</taxon>
        <taxon>Vertebrata</taxon>
        <taxon>Chondrichthyes</taxon>
        <taxon>Elasmobranchii</taxon>
        <taxon>Galeomorphii</taxon>
        <taxon>Galeoidea</taxon>
        <taxon>Orectolobiformes</taxon>
        <taxon>Hemiscylliidae</taxon>
        <taxon>Chiloscyllium</taxon>
    </lineage>
</organism>
<proteinExistence type="predicted"/>
<reference evidence="2 3" key="1">
    <citation type="journal article" date="2018" name="Nat. Ecol. Evol.">
        <title>Shark genomes provide insights into elasmobranch evolution and the origin of vertebrates.</title>
        <authorList>
            <person name="Hara Y"/>
            <person name="Yamaguchi K"/>
            <person name="Onimaru K"/>
            <person name="Kadota M"/>
            <person name="Koyanagi M"/>
            <person name="Keeley SD"/>
            <person name="Tatsumi K"/>
            <person name="Tanaka K"/>
            <person name="Motone F"/>
            <person name="Kageyama Y"/>
            <person name="Nozu R"/>
            <person name="Adachi N"/>
            <person name="Nishimura O"/>
            <person name="Nakagawa R"/>
            <person name="Tanegashima C"/>
            <person name="Kiyatake I"/>
            <person name="Matsumoto R"/>
            <person name="Murakumo K"/>
            <person name="Nishida K"/>
            <person name="Terakita A"/>
            <person name="Kuratani S"/>
            <person name="Sato K"/>
            <person name="Hyodo S Kuraku.S."/>
        </authorList>
    </citation>
    <scope>NUCLEOTIDE SEQUENCE [LARGE SCALE GENOMIC DNA]</scope>
</reference>
<feature type="region of interest" description="Disordered" evidence="1">
    <location>
        <begin position="34"/>
        <end position="69"/>
    </location>
</feature>
<dbReference type="EMBL" id="BEZZ01000305">
    <property type="protein sequence ID" value="GCC30495.1"/>
    <property type="molecule type" value="Genomic_DNA"/>
</dbReference>